<protein>
    <recommendedName>
        <fullName evidence="9">TRAP transporter small permease protein</fullName>
    </recommendedName>
</protein>
<evidence type="ECO:0000313" key="11">
    <source>
        <dbReference type="EMBL" id="TYR36391.1"/>
    </source>
</evidence>
<keyword evidence="2 9" id="KW-0813">Transport</keyword>
<evidence type="ECO:0000256" key="9">
    <source>
        <dbReference type="RuleBase" id="RU369079"/>
    </source>
</evidence>
<dbReference type="GO" id="GO:0005886">
    <property type="term" value="C:plasma membrane"/>
    <property type="evidence" value="ECO:0007669"/>
    <property type="project" value="UniProtKB-SubCell"/>
</dbReference>
<feature type="transmembrane region" description="Helical" evidence="9">
    <location>
        <begin position="91"/>
        <end position="109"/>
    </location>
</feature>
<comment type="function">
    <text evidence="9">Part of the tripartite ATP-independent periplasmic (TRAP) transport system.</text>
</comment>
<evidence type="ECO:0000256" key="4">
    <source>
        <dbReference type="ARBA" id="ARBA00022519"/>
    </source>
</evidence>
<keyword evidence="7 9" id="KW-0472">Membrane</keyword>
<feature type="domain" description="Tripartite ATP-independent periplasmic transporters DctQ component" evidence="10">
    <location>
        <begin position="30"/>
        <end position="154"/>
    </location>
</feature>
<reference evidence="11 12" key="2">
    <citation type="submission" date="2019-09" db="EMBL/GenBank/DDBJ databases">
        <title>Mesorhizobium sp. MaA-C15 isolated from Microcystis aeruginosa.</title>
        <authorList>
            <person name="Jeong S.E."/>
            <person name="Jin H.M."/>
            <person name="Jeon C.O."/>
        </authorList>
    </citation>
    <scope>NUCLEOTIDE SEQUENCE [LARGE SCALE GENOMIC DNA]</scope>
    <source>
        <strain evidence="11 12">MaA-C15</strain>
    </source>
</reference>
<dbReference type="OrthoDB" id="4964541at2"/>
<dbReference type="InterPro" id="IPR055348">
    <property type="entry name" value="DctQ"/>
</dbReference>
<dbReference type="InterPro" id="IPR007387">
    <property type="entry name" value="TRAP_DctQ"/>
</dbReference>
<organism evidence="11 12">
    <name type="scientific">Neoaquamicrobium microcysteis</name>
    <dbReference type="NCBI Taxonomy" id="2682781"/>
    <lineage>
        <taxon>Bacteria</taxon>
        <taxon>Pseudomonadati</taxon>
        <taxon>Pseudomonadota</taxon>
        <taxon>Alphaproteobacteria</taxon>
        <taxon>Hyphomicrobiales</taxon>
        <taxon>Phyllobacteriaceae</taxon>
        <taxon>Neoaquamicrobium</taxon>
    </lineage>
</organism>
<evidence type="ECO:0000256" key="6">
    <source>
        <dbReference type="ARBA" id="ARBA00022989"/>
    </source>
</evidence>
<keyword evidence="12" id="KW-1185">Reference proteome</keyword>
<evidence type="ECO:0000256" key="8">
    <source>
        <dbReference type="ARBA" id="ARBA00038436"/>
    </source>
</evidence>
<name>A0A5D4H5Q6_9HYPH</name>
<evidence type="ECO:0000313" key="12">
    <source>
        <dbReference type="Proteomes" id="UP000323258"/>
    </source>
</evidence>
<reference evidence="11 12" key="1">
    <citation type="submission" date="2019-08" db="EMBL/GenBank/DDBJ databases">
        <authorList>
            <person name="Seo Y.L."/>
        </authorList>
    </citation>
    <scope>NUCLEOTIDE SEQUENCE [LARGE SCALE GENOMIC DNA]</scope>
    <source>
        <strain evidence="11 12">MaA-C15</strain>
    </source>
</reference>
<dbReference type="PANTHER" id="PTHR35011">
    <property type="entry name" value="2,3-DIKETO-L-GULONATE TRAP TRANSPORTER SMALL PERMEASE PROTEIN YIAM"/>
    <property type="match status" value="1"/>
</dbReference>
<sequence length="173" mass="19328">MPILRAVSRVLDLAVWIIYAFSALAMASLVIFAGWQVWGRYVLNSSPTWTEQAALLLILYISLPLAAVGIRQKFHLAVEIFPDMLSPRGRYWQEMFVLVGLGFFGWAMADAGIELMTRTVRQAIPLIGWSRAYTYLPLAISGVMTVIFVAERIAWAIADPKRASHPQSAPFSL</sequence>
<keyword evidence="5 9" id="KW-0812">Transmembrane</keyword>
<dbReference type="RefSeq" id="WP_148912880.1">
    <property type="nucleotide sequence ID" value="NZ_VSZS01000047.1"/>
</dbReference>
<dbReference type="PANTHER" id="PTHR35011:SF11">
    <property type="entry name" value="TRAP TRANSPORTER SMALL PERMEASE PROTEIN"/>
    <property type="match status" value="1"/>
</dbReference>
<comment type="subcellular location">
    <subcellularLocation>
        <location evidence="1 9">Cell inner membrane</location>
        <topology evidence="1 9">Multi-pass membrane protein</topology>
    </subcellularLocation>
</comment>
<keyword evidence="3" id="KW-1003">Cell membrane</keyword>
<dbReference type="Pfam" id="PF04290">
    <property type="entry name" value="DctQ"/>
    <property type="match status" value="1"/>
</dbReference>
<feature type="transmembrane region" description="Helical" evidence="9">
    <location>
        <begin position="12"/>
        <end position="33"/>
    </location>
</feature>
<gene>
    <name evidence="11" type="ORF">FY036_01115</name>
</gene>
<evidence type="ECO:0000256" key="7">
    <source>
        <dbReference type="ARBA" id="ARBA00023136"/>
    </source>
</evidence>
<comment type="subunit">
    <text evidence="9">The complex comprises the extracytoplasmic solute receptor protein and the two transmembrane proteins.</text>
</comment>
<feature type="transmembrane region" description="Helical" evidence="9">
    <location>
        <begin position="135"/>
        <end position="158"/>
    </location>
</feature>
<dbReference type="AlphaFoldDB" id="A0A5D4H5Q6"/>
<evidence type="ECO:0000256" key="1">
    <source>
        <dbReference type="ARBA" id="ARBA00004429"/>
    </source>
</evidence>
<dbReference type="GO" id="GO:0022857">
    <property type="term" value="F:transmembrane transporter activity"/>
    <property type="evidence" value="ECO:0007669"/>
    <property type="project" value="UniProtKB-UniRule"/>
</dbReference>
<evidence type="ECO:0000259" key="10">
    <source>
        <dbReference type="Pfam" id="PF04290"/>
    </source>
</evidence>
<keyword evidence="4 9" id="KW-0997">Cell inner membrane</keyword>
<proteinExistence type="inferred from homology"/>
<evidence type="ECO:0000256" key="2">
    <source>
        <dbReference type="ARBA" id="ARBA00022448"/>
    </source>
</evidence>
<comment type="similarity">
    <text evidence="8 9">Belongs to the TRAP transporter small permease family.</text>
</comment>
<comment type="caution">
    <text evidence="11">The sequence shown here is derived from an EMBL/GenBank/DDBJ whole genome shotgun (WGS) entry which is preliminary data.</text>
</comment>
<evidence type="ECO:0000256" key="5">
    <source>
        <dbReference type="ARBA" id="ARBA00022692"/>
    </source>
</evidence>
<feature type="transmembrane region" description="Helical" evidence="9">
    <location>
        <begin position="53"/>
        <end position="70"/>
    </location>
</feature>
<dbReference type="EMBL" id="VSZS01000047">
    <property type="protein sequence ID" value="TYR36391.1"/>
    <property type="molecule type" value="Genomic_DNA"/>
</dbReference>
<keyword evidence="6 9" id="KW-1133">Transmembrane helix</keyword>
<dbReference type="GO" id="GO:0015740">
    <property type="term" value="P:C4-dicarboxylate transport"/>
    <property type="evidence" value="ECO:0007669"/>
    <property type="project" value="TreeGrafter"/>
</dbReference>
<accession>A0A5D4H5Q6</accession>
<evidence type="ECO:0000256" key="3">
    <source>
        <dbReference type="ARBA" id="ARBA00022475"/>
    </source>
</evidence>
<dbReference type="Proteomes" id="UP000323258">
    <property type="component" value="Unassembled WGS sequence"/>
</dbReference>